<organism evidence="9 10">
    <name type="scientific">Hydrogenispora ethanolica</name>
    <dbReference type="NCBI Taxonomy" id="1082276"/>
    <lineage>
        <taxon>Bacteria</taxon>
        <taxon>Bacillati</taxon>
        <taxon>Bacillota</taxon>
        <taxon>Hydrogenispora</taxon>
    </lineage>
</organism>
<keyword evidence="5 7" id="KW-1133">Transmembrane helix</keyword>
<reference evidence="9 10" key="1">
    <citation type="submission" date="2019-03" db="EMBL/GenBank/DDBJ databases">
        <title>Genomic Encyclopedia of Type Strains, Phase IV (KMG-IV): sequencing the most valuable type-strain genomes for metagenomic binning, comparative biology and taxonomic classification.</title>
        <authorList>
            <person name="Goeker M."/>
        </authorList>
    </citation>
    <scope>NUCLEOTIDE SEQUENCE [LARGE SCALE GENOMIC DNA]</scope>
    <source>
        <strain evidence="9 10">LX-B</strain>
    </source>
</reference>
<evidence type="ECO:0000313" key="9">
    <source>
        <dbReference type="EMBL" id="TCL62546.1"/>
    </source>
</evidence>
<dbReference type="InterPro" id="IPR035906">
    <property type="entry name" value="MetI-like_sf"/>
</dbReference>
<dbReference type="InterPro" id="IPR050901">
    <property type="entry name" value="BP-dep_ABC_trans_perm"/>
</dbReference>
<feature type="transmembrane region" description="Helical" evidence="7">
    <location>
        <begin position="108"/>
        <end position="130"/>
    </location>
</feature>
<evidence type="ECO:0000256" key="4">
    <source>
        <dbReference type="ARBA" id="ARBA00022692"/>
    </source>
</evidence>
<accession>A0A4R1RA22</accession>
<dbReference type="PANTHER" id="PTHR32243:SF18">
    <property type="entry name" value="INNER MEMBRANE ABC TRANSPORTER PERMEASE PROTEIN YCJP"/>
    <property type="match status" value="1"/>
</dbReference>
<dbReference type="GO" id="GO:0055085">
    <property type="term" value="P:transmembrane transport"/>
    <property type="evidence" value="ECO:0007669"/>
    <property type="project" value="InterPro"/>
</dbReference>
<feature type="transmembrane region" description="Helical" evidence="7">
    <location>
        <begin position="183"/>
        <end position="205"/>
    </location>
</feature>
<evidence type="ECO:0000256" key="7">
    <source>
        <dbReference type="RuleBase" id="RU363032"/>
    </source>
</evidence>
<name>A0A4R1RA22_HYDET</name>
<comment type="subcellular location">
    <subcellularLocation>
        <location evidence="1 7">Cell membrane</location>
        <topology evidence="1 7">Multi-pass membrane protein</topology>
    </subcellularLocation>
</comment>
<dbReference type="Pfam" id="PF00528">
    <property type="entry name" value="BPD_transp_1"/>
    <property type="match status" value="1"/>
</dbReference>
<dbReference type="RefSeq" id="WP_132015612.1">
    <property type="nucleotide sequence ID" value="NZ_SLUN01000024.1"/>
</dbReference>
<keyword evidence="10" id="KW-1185">Reference proteome</keyword>
<feature type="transmembrane region" description="Helical" evidence="7">
    <location>
        <begin position="142"/>
        <end position="162"/>
    </location>
</feature>
<dbReference type="EMBL" id="SLUN01000024">
    <property type="protein sequence ID" value="TCL62546.1"/>
    <property type="molecule type" value="Genomic_DNA"/>
</dbReference>
<gene>
    <name evidence="9" type="ORF">EDC14_102412</name>
</gene>
<feature type="transmembrane region" description="Helical" evidence="7">
    <location>
        <begin position="70"/>
        <end position="96"/>
    </location>
</feature>
<evidence type="ECO:0000256" key="6">
    <source>
        <dbReference type="ARBA" id="ARBA00023136"/>
    </source>
</evidence>
<dbReference type="OrthoDB" id="9810086at2"/>
<keyword evidence="2 7" id="KW-0813">Transport</keyword>
<dbReference type="PANTHER" id="PTHR32243">
    <property type="entry name" value="MALTOSE TRANSPORT SYSTEM PERMEASE-RELATED"/>
    <property type="match status" value="1"/>
</dbReference>
<sequence length="277" mass="30958">MRQSKLKRFFTLHLPLALFVIYLLFPFYWSLCTSLKREETILQMPIRYLPIPFTLDNYINMWRDVGFSHYFTNSLIVSFSTTVLLVLISLLGGYAFSRYKFAGKGGVLLIFLFTQMLPGVMLIIPLFEIFKNLGIINRLSCLTFTYTTIQIAFCTIMMSGFFSNIPKQMEEAAQIDGCSLLGAIFRVIVPTIAPGIVATGAFAFIGAWNDFVYALAFMSDTKLFTLPLGLSMMQGEFTVNYGGLTAGNIIALIPVMILFAYIQKYLVTGLSAGAVKG</sequence>
<evidence type="ECO:0000313" key="10">
    <source>
        <dbReference type="Proteomes" id="UP000295008"/>
    </source>
</evidence>
<proteinExistence type="inferred from homology"/>
<feature type="transmembrane region" description="Helical" evidence="7">
    <location>
        <begin position="211"/>
        <end position="230"/>
    </location>
</feature>
<keyword evidence="6 7" id="KW-0472">Membrane</keyword>
<comment type="caution">
    <text evidence="9">The sequence shown here is derived from an EMBL/GenBank/DDBJ whole genome shotgun (WGS) entry which is preliminary data.</text>
</comment>
<feature type="domain" description="ABC transmembrane type-1" evidence="8">
    <location>
        <begin position="71"/>
        <end position="262"/>
    </location>
</feature>
<comment type="similarity">
    <text evidence="7">Belongs to the binding-protein-dependent transport system permease family.</text>
</comment>
<dbReference type="CDD" id="cd06261">
    <property type="entry name" value="TM_PBP2"/>
    <property type="match status" value="1"/>
</dbReference>
<feature type="transmembrane region" description="Helical" evidence="7">
    <location>
        <begin position="12"/>
        <end position="29"/>
    </location>
</feature>
<dbReference type="Gene3D" id="1.10.3720.10">
    <property type="entry name" value="MetI-like"/>
    <property type="match status" value="1"/>
</dbReference>
<evidence type="ECO:0000259" key="8">
    <source>
        <dbReference type="PROSITE" id="PS50928"/>
    </source>
</evidence>
<evidence type="ECO:0000256" key="5">
    <source>
        <dbReference type="ARBA" id="ARBA00022989"/>
    </source>
</evidence>
<evidence type="ECO:0000256" key="3">
    <source>
        <dbReference type="ARBA" id="ARBA00022475"/>
    </source>
</evidence>
<dbReference type="SUPFAM" id="SSF161098">
    <property type="entry name" value="MetI-like"/>
    <property type="match status" value="1"/>
</dbReference>
<dbReference type="InterPro" id="IPR000515">
    <property type="entry name" value="MetI-like"/>
</dbReference>
<keyword evidence="4 7" id="KW-0812">Transmembrane</keyword>
<evidence type="ECO:0000256" key="1">
    <source>
        <dbReference type="ARBA" id="ARBA00004651"/>
    </source>
</evidence>
<keyword evidence="3" id="KW-1003">Cell membrane</keyword>
<dbReference type="GO" id="GO:0005886">
    <property type="term" value="C:plasma membrane"/>
    <property type="evidence" value="ECO:0007669"/>
    <property type="project" value="UniProtKB-SubCell"/>
</dbReference>
<evidence type="ECO:0000256" key="2">
    <source>
        <dbReference type="ARBA" id="ARBA00022448"/>
    </source>
</evidence>
<protein>
    <submittedName>
        <fullName evidence="9">Carbohydrate ABC transporter membrane protein 2 (CUT1 family)</fullName>
    </submittedName>
</protein>
<dbReference type="AlphaFoldDB" id="A0A4R1RA22"/>
<feature type="transmembrane region" description="Helical" evidence="7">
    <location>
        <begin position="242"/>
        <end position="262"/>
    </location>
</feature>
<dbReference type="Proteomes" id="UP000295008">
    <property type="component" value="Unassembled WGS sequence"/>
</dbReference>
<dbReference type="PROSITE" id="PS50928">
    <property type="entry name" value="ABC_TM1"/>
    <property type="match status" value="1"/>
</dbReference>